<dbReference type="PROSITE" id="PS51257">
    <property type="entry name" value="PROKAR_LIPOPROTEIN"/>
    <property type="match status" value="1"/>
</dbReference>
<evidence type="ECO:0000313" key="3">
    <source>
        <dbReference type="Proteomes" id="UP001155604"/>
    </source>
</evidence>
<gene>
    <name evidence="2" type="ORF">NE536_04895</name>
</gene>
<sequence>MKVLLPFTATLLLATVALVGCGEAEKPAAQVKIANPASEYCISQGGSLAIEKTTEGEHGICTLPNGEAMEEWALFRRDHQEEKPQ</sequence>
<dbReference type="Pfam" id="PF03891">
    <property type="entry name" value="DUF333"/>
    <property type="match status" value="1"/>
</dbReference>
<dbReference type="EMBL" id="JAMTCC010000006">
    <property type="protein sequence ID" value="MCT7944700.1"/>
    <property type="molecule type" value="Genomic_DNA"/>
</dbReference>
<organism evidence="2 3">
    <name type="scientific">Shewanella septentrionalis</name>
    <dbReference type="NCBI Taxonomy" id="2952223"/>
    <lineage>
        <taxon>Bacteria</taxon>
        <taxon>Pseudomonadati</taxon>
        <taxon>Pseudomonadota</taxon>
        <taxon>Gammaproteobacteria</taxon>
        <taxon>Alteromonadales</taxon>
        <taxon>Shewanellaceae</taxon>
        <taxon>Shewanella</taxon>
    </lineage>
</organism>
<dbReference type="Proteomes" id="UP001155604">
    <property type="component" value="Unassembled WGS sequence"/>
</dbReference>
<reference evidence="2" key="1">
    <citation type="journal article" date="2023" name="Int. J. Syst. Evol. Microbiol.">
        <title>&lt;i&gt;Shewanella septentrionalis&lt;/i&gt; sp. nov. and &lt;i&gt;Shewanella holmiensis&lt;/i&gt; sp. nov., isolated from Baltic Sea water and sediments.</title>
        <authorList>
            <person name="Martin-Rodriguez A.J."/>
            <person name="Thorell K."/>
            <person name="Joffre E."/>
            <person name="Jensie-Markopoulos S."/>
            <person name="Moore E.R.B."/>
            <person name="Sjoling A."/>
        </authorList>
    </citation>
    <scope>NUCLEOTIDE SEQUENCE</scope>
    <source>
        <strain evidence="2">SP1W3</strain>
    </source>
</reference>
<accession>A0A9X2WSL1</accession>
<dbReference type="RefSeq" id="WP_261271971.1">
    <property type="nucleotide sequence ID" value="NZ_JAMTCC010000006.1"/>
</dbReference>
<keyword evidence="3" id="KW-1185">Reference proteome</keyword>
<dbReference type="AlphaFoldDB" id="A0A9X2WSL1"/>
<proteinExistence type="predicted"/>
<evidence type="ECO:0000256" key="1">
    <source>
        <dbReference type="SAM" id="SignalP"/>
    </source>
</evidence>
<dbReference type="PANTHER" id="PTHR38008:SF2">
    <property type="entry name" value="HEMOLYSIN"/>
    <property type="match status" value="1"/>
</dbReference>
<protein>
    <submittedName>
        <fullName evidence="2">DUF333 domain-containing protein</fullName>
    </submittedName>
</protein>
<keyword evidence="1" id="KW-0732">Signal</keyword>
<dbReference type="InterPro" id="IPR005590">
    <property type="entry name" value="DUF333"/>
</dbReference>
<comment type="caution">
    <text evidence="2">The sequence shown here is derived from an EMBL/GenBank/DDBJ whole genome shotgun (WGS) entry which is preliminary data.</text>
</comment>
<feature type="signal peptide" evidence="1">
    <location>
        <begin position="1"/>
        <end position="19"/>
    </location>
</feature>
<evidence type="ECO:0000313" key="2">
    <source>
        <dbReference type="EMBL" id="MCT7944700.1"/>
    </source>
</evidence>
<dbReference type="PANTHER" id="PTHR38008">
    <property type="entry name" value="HEMOLYSIN-RELATED"/>
    <property type="match status" value="1"/>
</dbReference>
<feature type="chain" id="PRO_5040781363" evidence="1">
    <location>
        <begin position="20"/>
        <end position="85"/>
    </location>
</feature>
<name>A0A9X2WSL1_9GAMM</name>